<feature type="region of interest" description="Disordered" evidence="1">
    <location>
        <begin position="1"/>
        <end position="65"/>
    </location>
</feature>
<evidence type="ECO:0000313" key="2">
    <source>
        <dbReference type="EMBL" id="AAK52551.1"/>
    </source>
</evidence>
<dbReference type="Proteomes" id="UP000000763">
    <property type="component" value="Chromosome 3"/>
</dbReference>
<reference evidence="3" key="2">
    <citation type="journal article" date="2008" name="Nucleic Acids Res.">
        <title>The rice annotation project database (RAP-DB): 2008 update.</title>
        <authorList>
            <consortium name="The rice annotation project (RAP)"/>
        </authorList>
    </citation>
    <scope>GENOME REANNOTATION</scope>
    <source>
        <strain evidence="3">cv. Nipponbare</strain>
    </source>
</reference>
<feature type="region of interest" description="Disordered" evidence="1">
    <location>
        <begin position="81"/>
        <end position="129"/>
    </location>
</feature>
<dbReference type="AlphaFoldDB" id="Q94LG8"/>
<accession>Q94LG8</accession>
<evidence type="ECO:0000313" key="3">
    <source>
        <dbReference type="Proteomes" id="UP000000763"/>
    </source>
</evidence>
<feature type="region of interest" description="Disordered" evidence="1">
    <location>
        <begin position="205"/>
        <end position="232"/>
    </location>
</feature>
<dbReference type="EMBL" id="AC079853">
    <property type="protein sequence ID" value="AAK52551.1"/>
    <property type="molecule type" value="Genomic_DNA"/>
</dbReference>
<reference evidence="3" key="1">
    <citation type="journal article" date="2005" name="Nature">
        <title>The map-based sequence of the rice genome.</title>
        <authorList>
            <consortium name="International rice genome sequencing project (IRGSP)"/>
            <person name="Matsumoto T."/>
            <person name="Wu J."/>
            <person name="Kanamori H."/>
            <person name="Katayose Y."/>
            <person name="Fujisawa M."/>
            <person name="Namiki N."/>
            <person name="Mizuno H."/>
            <person name="Yamamoto K."/>
            <person name="Antonio B.A."/>
            <person name="Baba T."/>
            <person name="Sakata K."/>
            <person name="Nagamura Y."/>
            <person name="Aoki H."/>
            <person name="Arikawa K."/>
            <person name="Arita K."/>
            <person name="Bito T."/>
            <person name="Chiden Y."/>
            <person name="Fujitsuka N."/>
            <person name="Fukunaka R."/>
            <person name="Hamada M."/>
            <person name="Harada C."/>
            <person name="Hayashi A."/>
            <person name="Hijishita S."/>
            <person name="Honda M."/>
            <person name="Hosokawa S."/>
            <person name="Ichikawa Y."/>
            <person name="Idonuma A."/>
            <person name="Iijima M."/>
            <person name="Ikeda M."/>
            <person name="Ikeno M."/>
            <person name="Ito K."/>
            <person name="Ito S."/>
            <person name="Ito T."/>
            <person name="Ito Y."/>
            <person name="Ito Y."/>
            <person name="Iwabuchi A."/>
            <person name="Kamiya K."/>
            <person name="Karasawa W."/>
            <person name="Kurita K."/>
            <person name="Katagiri S."/>
            <person name="Kikuta A."/>
            <person name="Kobayashi H."/>
            <person name="Kobayashi N."/>
            <person name="Machita K."/>
            <person name="Maehara T."/>
            <person name="Masukawa M."/>
            <person name="Mizubayashi T."/>
            <person name="Mukai Y."/>
            <person name="Nagasaki H."/>
            <person name="Nagata Y."/>
            <person name="Naito S."/>
            <person name="Nakashima M."/>
            <person name="Nakama Y."/>
            <person name="Nakamichi Y."/>
            <person name="Nakamura M."/>
            <person name="Meguro A."/>
            <person name="Negishi M."/>
            <person name="Ohta I."/>
            <person name="Ohta T."/>
            <person name="Okamoto M."/>
            <person name="Ono N."/>
            <person name="Saji S."/>
            <person name="Sakaguchi M."/>
            <person name="Sakai K."/>
            <person name="Shibata M."/>
            <person name="Shimokawa T."/>
            <person name="Song J."/>
            <person name="Takazaki Y."/>
            <person name="Terasawa K."/>
            <person name="Tsugane M."/>
            <person name="Tsuji K."/>
            <person name="Ueda S."/>
            <person name="Waki K."/>
            <person name="Yamagata H."/>
            <person name="Yamamoto M."/>
            <person name="Yamamoto S."/>
            <person name="Yamane H."/>
            <person name="Yoshiki S."/>
            <person name="Yoshihara R."/>
            <person name="Yukawa K."/>
            <person name="Zhong H."/>
            <person name="Yano M."/>
            <person name="Yuan Q."/>
            <person name="Ouyang S."/>
            <person name="Liu J."/>
            <person name="Jones K.M."/>
            <person name="Gansberger K."/>
            <person name="Moffat K."/>
            <person name="Hill J."/>
            <person name="Bera J."/>
            <person name="Fadrosh D."/>
            <person name="Jin S."/>
            <person name="Johri S."/>
            <person name="Kim M."/>
            <person name="Overton L."/>
            <person name="Reardon M."/>
            <person name="Tsitrin T."/>
            <person name="Vuong H."/>
            <person name="Weaver B."/>
            <person name="Ciecko A."/>
            <person name="Tallon L."/>
            <person name="Jackson J."/>
            <person name="Pai G."/>
            <person name="Aken S.V."/>
            <person name="Utterback T."/>
            <person name="Reidmuller S."/>
            <person name="Feldblyum T."/>
            <person name="Hsiao J."/>
            <person name="Zismann V."/>
            <person name="Iobst S."/>
            <person name="de Vazeille A.R."/>
            <person name="Buell C.R."/>
            <person name="Ying K."/>
            <person name="Li Y."/>
            <person name="Lu T."/>
            <person name="Huang Y."/>
            <person name="Zhao Q."/>
            <person name="Feng Q."/>
            <person name="Zhang L."/>
            <person name="Zhu J."/>
            <person name="Weng Q."/>
            <person name="Mu J."/>
            <person name="Lu Y."/>
            <person name="Fan D."/>
            <person name="Liu Y."/>
            <person name="Guan J."/>
            <person name="Zhang Y."/>
            <person name="Yu S."/>
            <person name="Liu X."/>
            <person name="Zhang Y."/>
            <person name="Hong G."/>
            <person name="Han B."/>
            <person name="Choisne N."/>
            <person name="Demange N."/>
            <person name="Orjeda G."/>
            <person name="Samain S."/>
            <person name="Cattolico L."/>
            <person name="Pelletier E."/>
            <person name="Couloux A."/>
            <person name="Segurens B."/>
            <person name="Wincker P."/>
            <person name="D'Hont A."/>
            <person name="Scarpelli C."/>
            <person name="Weissenbach J."/>
            <person name="Salanoubat M."/>
            <person name="Quetier F."/>
            <person name="Yu Y."/>
            <person name="Kim H.R."/>
            <person name="Rambo T."/>
            <person name="Currie J."/>
            <person name="Collura K."/>
            <person name="Luo M."/>
            <person name="Yang T."/>
            <person name="Ammiraju J.S.S."/>
            <person name="Engler F."/>
            <person name="Soderlund C."/>
            <person name="Wing R.A."/>
            <person name="Palmer L.E."/>
            <person name="de la Bastide M."/>
            <person name="Spiegel L."/>
            <person name="Nascimento L."/>
            <person name="Zutavern T."/>
            <person name="O'Shaughnessy A."/>
            <person name="Dike S."/>
            <person name="Dedhia N."/>
            <person name="Preston R."/>
            <person name="Balija V."/>
            <person name="McCombie W.R."/>
            <person name="Chow T."/>
            <person name="Chen H."/>
            <person name="Chung M."/>
            <person name="Chen C."/>
            <person name="Shaw J."/>
            <person name="Wu H."/>
            <person name="Hsiao K."/>
            <person name="Chao Y."/>
            <person name="Chu M."/>
            <person name="Cheng C."/>
            <person name="Hour A."/>
            <person name="Lee P."/>
            <person name="Lin S."/>
            <person name="Lin Y."/>
            <person name="Liou J."/>
            <person name="Liu S."/>
            <person name="Hsing Y."/>
            <person name="Raghuvanshi S."/>
            <person name="Mohanty A."/>
            <person name="Bharti A.K."/>
            <person name="Gaur A."/>
            <person name="Gupta V."/>
            <person name="Kumar D."/>
            <person name="Ravi V."/>
            <person name="Vij S."/>
            <person name="Kapur A."/>
            <person name="Khurana P."/>
            <person name="Khurana P."/>
            <person name="Khurana J.P."/>
            <person name="Tyagi A.K."/>
            <person name="Gaikwad K."/>
            <person name="Singh A."/>
            <person name="Dalal V."/>
            <person name="Srivastava S."/>
            <person name="Dixit A."/>
            <person name="Pal A.K."/>
            <person name="Ghazi I.A."/>
            <person name="Yadav M."/>
            <person name="Pandit A."/>
            <person name="Bhargava A."/>
            <person name="Sureshbabu K."/>
            <person name="Batra K."/>
            <person name="Sharma T.R."/>
            <person name="Mohapatra T."/>
            <person name="Singh N.K."/>
            <person name="Messing J."/>
            <person name="Nelson A.B."/>
            <person name="Fuks G."/>
            <person name="Kavchok S."/>
            <person name="Keizer G."/>
            <person name="Linton E."/>
            <person name="Llaca V."/>
            <person name="Song R."/>
            <person name="Tanyolac B."/>
            <person name="Young S."/>
            <person name="Ho-Il K."/>
            <person name="Hahn J.H."/>
            <person name="Sangsakoo G."/>
            <person name="Vanavichit A."/>
            <person name="de Mattos Luiz.A.T."/>
            <person name="Zimmer P.D."/>
            <person name="Malone G."/>
            <person name="Dellagostin O."/>
            <person name="de Oliveira A.C."/>
            <person name="Bevan M."/>
            <person name="Bancroft I."/>
            <person name="Minx P."/>
            <person name="Cordum H."/>
            <person name="Wilson R."/>
            <person name="Cheng Z."/>
            <person name="Jin W."/>
            <person name="Jiang J."/>
            <person name="Leong S.A."/>
            <person name="Iwama H."/>
            <person name="Gojobori T."/>
            <person name="Itoh T."/>
            <person name="Niimura Y."/>
            <person name="Fujii Y."/>
            <person name="Habara T."/>
            <person name="Sakai H."/>
            <person name="Sato Y."/>
            <person name="Wilson G."/>
            <person name="Kumar K."/>
            <person name="McCouch S."/>
            <person name="Juretic N."/>
            <person name="Hoen D."/>
            <person name="Wright S."/>
            <person name="Bruskiewich R."/>
            <person name="Bureau T."/>
            <person name="Miyao A."/>
            <person name="Hirochika H."/>
            <person name="Nishikawa T."/>
            <person name="Kadowaki K."/>
            <person name="Sugiura M."/>
            <person name="Burr B."/>
            <person name="Sasaki T."/>
        </authorList>
    </citation>
    <scope>NUCLEOTIDE SEQUENCE [LARGE SCALE GENOMIC DNA]</scope>
    <source>
        <strain evidence="3">cv. Nipponbare</strain>
    </source>
</reference>
<name>Q94LG8_ORYSJ</name>
<evidence type="ECO:0000256" key="1">
    <source>
        <dbReference type="SAM" id="MobiDB-lite"/>
    </source>
</evidence>
<protein>
    <submittedName>
        <fullName evidence="2">Uncharacterized protein</fullName>
    </submittedName>
</protein>
<feature type="region of interest" description="Disordered" evidence="1">
    <location>
        <begin position="153"/>
        <end position="175"/>
    </location>
</feature>
<gene>
    <name evidence="2" type="primary">OSJNBb0004M10.10</name>
</gene>
<feature type="compositionally biased region" description="Low complexity" evidence="1">
    <location>
        <begin position="41"/>
        <end position="50"/>
    </location>
</feature>
<proteinExistence type="predicted"/>
<feature type="compositionally biased region" description="Gly residues" evidence="1">
    <location>
        <begin position="155"/>
        <end position="165"/>
    </location>
</feature>
<organism evidence="2 3">
    <name type="scientific">Oryza sativa subsp. japonica</name>
    <name type="common">Rice</name>
    <dbReference type="NCBI Taxonomy" id="39947"/>
    <lineage>
        <taxon>Eukaryota</taxon>
        <taxon>Viridiplantae</taxon>
        <taxon>Streptophyta</taxon>
        <taxon>Embryophyta</taxon>
        <taxon>Tracheophyta</taxon>
        <taxon>Spermatophyta</taxon>
        <taxon>Magnoliopsida</taxon>
        <taxon>Liliopsida</taxon>
        <taxon>Poales</taxon>
        <taxon>Poaceae</taxon>
        <taxon>BOP clade</taxon>
        <taxon>Oryzoideae</taxon>
        <taxon>Oryzeae</taxon>
        <taxon>Oryzinae</taxon>
        <taxon>Oryza</taxon>
        <taxon>Oryza sativa</taxon>
    </lineage>
</organism>
<sequence>MEPLLPPVSTGTGNLLLGQQIRGGPVAPPQGRRGRRNLTVAPSLPLLSHASPPPEQLQRRRRRGSPFPSLLVKWLGAPMRPEHEGRNSARTARSGAVEFGSGPPLAGSRLDARVGGEGGGRGARAARRRRLRWRRPRREGHAEEAIAAATAVRGAHGGGGGGGRGARAARRRPRREDLAVTVAAARGRASTAASLACVHGEAVGGGDVSSPSRLKKPISWSSSPPMARSYPGRGELRERVDAAACAEDDGAMATCGSRPRAYLSRGVVNWANWWLMR</sequence>